<dbReference type="RefSeq" id="WP_067648957.1">
    <property type="nucleotide sequence ID" value="NZ_KQ961028.1"/>
</dbReference>
<dbReference type="Proteomes" id="UP000070498">
    <property type="component" value="Unassembled WGS sequence"/>
</dbReference>
<dbReference type="InterPro" id="IPR010775">
    <property type="entry name" value="DUF1365"/>
</dbReference>
<gene>
    <name evidence="1" type="ORF">ATO67_12030</name>
</gene>
<evidence type="ECO:0008006" key="3">
    <source>
        <dbReference type="Google" id="ProtNLM"/>
    </source>
</evidence>
<reference evidence="1 2" key="1">
    <citation type="submission" date="2015-11" db="EMBL/GenBank/DDBJ databases">
        <title>Draft genome sequence of Agrobacterium sp. R89-1.</title>
        <authorList>
            <person name="Zahradnik J."/>
            <person name="Kyslikova E."/>
            <person name="Palyzova A."/>
            <person name="Kyslik P."/>
        </authorList>
    </citation>
    <scope>NUCLEOTIDE SEQUENCE [LARGE SCALE GENOMIC DNA]</scope>
    <source>
        <strain evidence="1 2">R89-1</strain>
    </source>
</reference>
<comment type="caution">
    <text evidence="1">The sequence shown here is derived from an EMBL/GenBank/DDBJ whole genome shotgun (WGS) entry which is preliminary data.</text>
</comment>
<protein>
    <recommendedName>
        <fullName evidence="3">DUF1365 domain-containing protein</fullName>
    </recommendedName>
</protein>
<dbReference type="EMBL" id="LNUW01000036">
    <property type="protein sequence ID" value="KXG84762.1"/>
    <property type="molecule type" value="Genomic_DNA"/>
</dbReference>
<sequence length="272" mass="31021">MTFRSSIYAGHVVHARHRPHAHKMRYRVFSLLLDLDELPLLDKGLRFFGHNRRALFSFHDTDHGVGEKGGLKDWVSKHLSDADIEVPKGGLRVDMLCYPRIFGYVFNPLTVYFCHDGDRLVAILYEVRNTFHERHTYIIPTGQSLDNTIRHSCAKEMYVSPFVPMECTYDFRILPPSEKVLVAINERDQQGDLLFASFAGERRPLTSGALMRALLSYPLMTLKIMGAIHWEALLLWAKGNPIYRHKAAKNRVASSIAAQNGGTMGDLKNEPR</sequence>
<name>A0A135P007_9HYPH</name>
<accession>A0A135P007</accession>
<organism evidence="1 2">
    <name type="scientific">Agrobacterium bohemicum</name>
    <dbReference type="NCBI Taxonomy" id="2052828"/>
    <lineage>
        <taxon>Bacteria</taxon>
        <taxon>Pseudomonadati</taxon>
        <taxon>Pseudomonadota</taxon>
        <taxon>Alphaproteobacteria</taxon>
        <taxon>Hyphomicrobiales</taxon>
        <taxon>Rhizobiaceae</taxon>
        <taxon>Rhizobium/Agrobacterium group</taxon>
        <taxon>Agrobacterium</taxon>
    </lineage>
</organism>
<evidence type="ECO:0000313" key="1">
    <source>
        <dbReference type="EMBL" id="KXG84762.1"/>
    </source>
</evidence>
<proteinExistence type="predicted"/>
<dbReference type="PANTHER" id="PTHR33973:SF4">
    <property type="entry name" value="OS07G0153300 PROTEIN"/>
    <property type="match status" value="1"/>
</dbReference>
<dbReference type="Pfam" id="PF07103">
    <property type="entry name" value="DUF1365"/>
    <property type="match status" value="1"/>
</dbReference>
<evidence type="ECO:0000313" key="2">
    <source>
        <dbReference type="Proteomes" id="UP000070498"/>
    </source>
</evidence>
<keyword evidence="2" id="KW-1185">Reference proteome</keyword>
<dbReference type="AlphaFoldDB" id="A0A135P007"/>
<dbReference type="STRING" id="2052828.ATO67_12030"/>
<dbReference type="PANTHER" id="PTHR33973">
    <property type="entry name" value="OS07G0153300 PROTEIN"/>
    <property type="match status" value="1"/>
</dbReference>